<feature type="transmembrane region" description="Helical" evidence="1">
    <location>
        <begin position="105"/>
        <end position="128"/>
    </location>
</feature>
<sequence>MKYKITIAISLIGLLLGGIAYWFQPYNQQDLFGVSIYLIMGVGAFLSSFFIKIYLKEKPLKIANFVSLGVIMAVLARIIFDVAFWDSTSHNLAPFEIIICGLNAFFPALIGGFLGKLVLSLFMSNTILSHKKESR</sequence>
<feature type="transmembrane region" description="Helical" evidence="1">
    <location>
        <begin position="36"/>
        <end position="55"/>
    </location>
</feature>
<keyword evidence="3" id="KW-1185">Reference proteome</keyword>
<evidence type="ECO:0000313" key="2">
    <source>
        <dbReference type="EMBL" id="GGC36397.1"/>
    </source>
</evidence>
<evidence type="ECO:0000313" key="3">
    <source>
        <dbReference type="Proteomes" id="UP000635885"/>
    </source>
</evidence>
<proteinExistence type="predicted"/>
<comment type="caution">
    <text evidence="2">The sequence shown here is derived from an EMBL/GenBank/DDBJ whole genome shotgun (WGS) entry which is preliminary data.</text>
</comment>
<accession>A0ABQ1M8E1</accession>
<organism evidence="2 3">
    <name type="scientific">Belliella aquatica</name>
    <dbReference type="NCBI Taxonomy" id="1323734"/>
    <lineage>
        <taxon>Bacteria</taxon>
        <taxon>Pseudomonadati</taxon>
        <taxon>Bacteroidota</taxon>
        <taxon>Cytophagia</taxon>
        <taxon>Cytophagales</taxon>
        <taxon>Cyclobacteriaceae</taxon>
        <taxon>Belliella</taxon>
    </lineage>
</organism>
<feature type="transmembrane region" description="Helical" evidence="1">
    <location>
        <begin position="62"/>
        <end position="85"/>
    </location>
</feature>
<gene>
    <name evidence="2" type="ORF">GCM10010993_14060</name>
</gene>
<reference evidence="3" key="1">
    <citation type="journal article" date="2019" name="Int. J. Syst. Evol. Microbiol.">
        <title>The Global Catalogue of Microorganisms (GCM) 10K type strain sequencing project: providing services to taxonomists for standard genome sequencing and annotation.</title>
        <authorList>
            <consortium name="The Broad Institute Genomics Platform"/>
            <consortium name="The Broad Institute Genome Sequencing Center for Infectious Disease"/>
            <person name="Wu L."/>
            <person name="Ma J."/>
        </authorList>
    </citation>
    <scope>NUCLEOTIDE SEQUENCE [LARGE SCALE GENOMIC DNA]</scope>
    <source>
        <strain evidence="3">CGMCC 1.12479</strain>
    </source>
</reference>
<keyword evidence="1" id="KW-0812">Transmembrane</keyword>
<keyword evidence="1" id="KW-1133">Transmembrane helix</keyword>
<name>A0ABQ1M8E1_9BACT</name>
<evidence type="ECO:0000256" key="1">
    <source>
        <dbReference type="SAM" id="Phobius"/>
    </source>
</evidence>
<dbReference type="EMBL" id="BMFD01000004">
    <property type="protein sequence ID" value="GGC36397.1"/>
    <property type="molecule type" value="Genomic_DNA"/>
</dbReference>
<dbReference type="RefSeq" id="WP_188441153.1">
    <property type="nucleotide sequence ID" value="NZ_BMFD01000004.1"/>
</dbReference>
<protein>
    <submittedName>
        <fullName evidence="2">Uncharacterized protein</fullName>
    </submittedName>
</protein>
<dbReference type="Proteomes" id="UP000635885">
    <property type="component" value="Unassembled WGS sequence"/>
</dbReference>
<keyword evidence="1" id="KW-0472">Membrane</keyword>